<dbReference type="RefSeq" id="WP_105732074.1">
    <property type="nucleotide sequence ID" value="NZ_PVBT01000001.1"/>
</dbReference>
<protein>
    <submittedName>
        <fullName evidence="2">Glycosyl transferase</fullName>
    </submittedName>
</protein>
<proteinExistence type="predicted"/>
<dbReference type="InterPro" id="IPR002654">
    <property type="entry name" value="Glyco_trans_25"/>
</dbReference>
<keyword evidence="3" id="KW-1185">Reference proteome</keyword>
<organism evidence="2 3">
    <name type="scientific">Phyllobacterium myrsinacearum</name>
    <dbReference type="NCBI Taxonomy" id="28101"/>
    <lineage>
        <taxon>Bacteria</taxon>
        <taxon>Pseudomonadati</taxon>
        <taxon>Pseudomonadota</taxon>
        <taxon>Alphaproteobacteria</taxon>
        <taxon>Hyphomicrobiales</taxon>
        <taxon>Phyllobacteriaceae</taxon>
        <taxon>Phyllobacterium</taxon>
    </lineage>
</organism>
<gene>
    <name evidence="2" type="ORF">C5750_01360</name>
</gene>
<evidence type="ECO:0000313" key="3">
    <source>
        <dbReference type="Proteomes" id="UP000238563"/>
    </source>
</evidence>
<dbReference type="CDD" id="cd06532">
    <property type="entry name" value="Glyco_transf_25"/>
    <property type="match status" value="1"/>
</dbReference>
<sequence>MKVSAFIIHLKRAEKRGAHVRALMQRLPVAAQIIDAIDAQQLVESEIAAVYSRTSRHFPPYPFLLRTTEIACFLSHRKAWQAIVDGNLDAGLVIEDDVDIDPGFADQLKLAMETVKPGDYIRFPRWTRGEKGGDVARQDGNAIMQPALPGLGMQMQLIGRDAAIALLAATTRFDRPVDTTLQMRWLHPVRMLSARPITIREIDFNLGGTVVQGKKTLSDKLKREVLRPAYRFLLFFYSKIRG</sequence>
<dbReference type="EMBL" id="PVBT01000001">
    <property type="protein sequence ID" value="PRD57833.1"/>
    <property type="molecule type" value="Genomic_DNA"/>
</dbReference>
<dbReference type="Proteomes" id="UP000238563">
    <property type="component" value="Unassembled WGS sequence"/>
</dbReference>
<dbReference type="GO" id="GO:0016740">
    <property type="term" value="F:transferase activity"/>
    <property type="evidence" value="ECO:0007669"/>
    <property type="project" value="UniProtKB-KW"/>
</dbReference>
<name>A0A2S9JWX2_9HYPH</name>
<evidence type="ECO:0000313" key="2">
    <source>
        <dbReference type="EMBL" id="PRD57833.1"/>
    </source>
</evidence>
<accession>A0A2S9JWX2</accession>
<keyword evidence="2" id="KW-0808">Transferase</keyword>
<reference evidence="2 3" key="1">
    <citation type="submission" date="2018-02" db="EMBL/GenBank/DDBJ databases">
        <title>The draft genome of Phyllobacterium myrsinacearum DSM5892.</title>
        <authorList>
            <person name="Li L."/>
            <person name="Liu L."/>
            <person name="Zhang X."/>
            <person name="Wang T."/>
        </authorList>
    </citation>
    <scope>NUCLEOTIDE SEQUENCE [LARGE SCALE GENOMIC DNA]</scope>
    <source>
        <strain evidence="2 3">DSM 5892</strain>
    </source>
</reference>
<evidence type="ECO:0000259" key="1">
    <source>
        <dbReference type="Pfam" id="PF01755"/>
    </source>
</evidence>
<comment type="caution">
    <text evidence="2">The sequence shown here is derived from an EMBL/GenBank/DDBJ whole genome shotgun (WGS) entry which is preliminary data.</text>
</comment>
<dbReference type="OrthoDB" id="259382at2"/>
<dbReference type="AlphaFoldDB" id="A0A2S9JWX2"/>
<feature type="domain" description="Glycosyl transferase family 25" evidence="1">
    <location>
        <begin position="5"/>
        <end position="126"/>
    </location>
</feature>
<dbReference type="Pfam" id="PF01755">
    <property type="entry name" value="Glyco_transf_25"/>
    <property type="match status" value="1"/>
</dbReference>